<organism evidence="3 4">
    <name type="scientific">Oleiharenicola lentus</name>
    <dbReference type="NCBI Taxonomy" id="2508720"/>
    <lineage>
        <taxon>Bacteria</taxon>
        <taxon>Pseudomonadati</taxon>
        <taxon>Verrucomicrobiota</taxon>
        <taxon>Opitutia</taxon>
        <taxon>Opitutales</taxon>
        <taxon>Opitutaceae</taxon>
        <taxon>Oleiharenicola</taxon>
    </lineage>
</organism>
<evidence type="ECO:0000256" key="1">
    <source>
        <dbReference type="SAM" id="MobiDB-lite"/>
    </source>
</evidence>
<dbReference type="AlphaFoldDB" id="A0A4Q1C434"/>
<dbReference type="RefSeq" id="WP_129048623.1">
    <property type="nucleotide sequence ID" value="NZ_SDHX01000002.1"/>
</dbReference>
<feature type="transmembrane region" description="Helical" evidence="2">
    <location>
        <begin position="52"/>
        <end position="74"/>
    </location>
</feature>
<feature type="compositionally biased region" description="Basic and acidic residues" evidence="1">
    <location>
        <begin position="7"/>
        <end position="17"/>
    </location>
</feature>
<proteinExistence type="predicted"/>
<reference evidence="3 4" key="1">
    <citation type="submission" date="2019-01" db="EMBL/GenBank/DDBJ databases">
        <title>Lacunisphaera sp. strain TWA-58.</title>
        <authorList>
            <person name="Chen W.-M."/>
        </authorList>
    </citation>
    <scope>NUCLEOTIDE SEQUENCE [LARGE SCALE GENOMIC DNA]</scope>
    <source>
        <strain evidence="3 4">TWA-58</strain>
    </source>
</reference>
<evidence type="ECO:0000313" key="4">
    <source>
        <dbReference type="Proteomes" id="UP000290218"/>
    </source>
</evidence>
<dbReference type="EMBL" id="SDHX01000002">
    <property type="protein sequence ID" value="RXK53033.1"/>
    <property type="molecule type" value="Genomic_DNA"/>
</dbReference>
<evidence type="ECO:0000313" key="3">
    <source>
        <dbReference type="EMBL" id="RXK53033.1"/>
    </source>
</evidence>
<keyword evidence="2" id="KW-0472">Membrane</keyword>
<evidence type="ECO:0000256" key="2">
    <source>
        <dbReference type="SAM" id="Phobius"/>
    </source>
</evidence>
<accession>A0A4Q1C434</accession>
<name>A0A4Q1C434_9BACT</name>
<protein>
    <submittedName>
        <fullName evidence="3">Uncharacterized protein</fullName>
    </submittedName>
</protein>
<dbReference type="Proteomes" id="UP000290218">
    <property type="component" value="Unassembled WGS sequence"/>
</dbReference>
<keyword evidence="2" id="KW-1133">Transmembrane helix</keyword>
<feature type="region of interest" description="Disordered" evidence="1">
    <location>
        <begin position="1"/>
        <end position="21"/>
    </location>
</feature>
<dbReference type="OrthoDB" id="197388at2"/>
<comment type="caution">
    <text evidence="3">The sequence shown here is derived from an EMBL/GenBank/DDBJ whole genome shotgun (WGS) entry which is preliminary data.</text>
</comment>
<keyword evidence="4" id="KW-1185">Reference proteome</keyword>
<gene>
    <name evidence="3" type="ORF">ESB00_15075</name>
</gene>
<keyword evidence="2" id="KW-0812">Transmembrane</keyword>
<sequence>MTPTPDPLDKLLDRWSETPDPSPRLTANVWQHIALADQPARSMGWWAAIENWLARPAVAVGFVTACALLGLFLAEIRVSHLQRERSAELARSYLRLIDPLMNAPSREDRS</sequence>